<evidence type="ECO:0000313" key="2">
    <source>
        <dbReference type="Proteomes" id="UP000635606"/>
    </source>
</evidence>
<dbReference type="RefSeq" id="WP_203932679.1">
    <property type="nucleotide sequence ID" value="NZ_BOPH01000105.1"/>
</dbReference>
<organism evidence="1 2">
    <name type="scientific">Virgisporangium ochraceum</name>
    <dbReference type="NCBI Taxonomy" id="65505"/>
    <lineage>
        <taxon>Bacteria</taxon>
        <taxon>Bacillati</taxon>
        <taxon>Actinomycetota</taxon>
        <taxon>Actinomycetes</taxon>
        <taxon>Micromonosporales</taxon>
        <taxon>Micromonosporaceae</taxon>
        <taxon>Virgisporangium</taxon>
    </lineage>
</organism>
<sequence>MDEVEPETLLVFRPAARDPSWRPGWDPIIVGEQPVRLEDLGQSAFIWRNFRVQAEFRLGGADFSESGVPVCVLDFALMLQAARAILREDGAAALELSDRVGEWVFDRQEGDDRVRLRRRYRLRDGYRYRAADGSCPLEAFDGLVDRSLTDALSLIFSAQPALRRNPYLRRLAAESGHPDPG</sequence>
<comment type="caution">
    <text evidence="1">The sequence shown here is derived from an EMBL/GenBank/DDBJ whole genome shotgun (WGS) entry which is preliminary data.</text>
</comment>
<reference evidence="1" key="1">
    <citation type="submission" date="2021-01" db="EMBL/GenBank/DDBJ databases">
        <title>Whole genome shotgun sequence of Virgisporangium ochraceum NBRC 16418.</title>
        <authorList>
            <person name="Komaki H."/>
            <person name="Tamura T."/>
        </authorList>
    </citation>
    <scope>NUCLEOTIDE SEQUENCE</scope>
    <source>
        <strain evidence="1">NBRC 16418</strain>
    </source>
</reference>
<dbReference type="EMBL" id="BOPH01000105">
    <property type="protein sequence ID" value="GIJ72848.1"/>
    <property type="molecule type" value="Genomic_DNA"/>
</dbReference>
<dbReference type="AlphaFoldDB" id="A0A8J4A2B0"/>
<name>A0A8J4A2B0_9ACTN</name>
<protein>
    <submittedName>
        <fullName evidence="1">Uncharacterized protein</fullName>
    </submittedName>
</protein>
<dbReference type="Proteomes" id="UP000635606">
    <property type="component" value="Unassembled WGS sequence"/>
</dbReference>
<accession>A0A8J4A2B0</accession>
<evidence type="ECO:0000313" key="1">
    <source>
        <dbReference type="EMBL" id="GIJ72848.1"/>
    </source>
</evidence>
<gene>
    <name evidence="1" type="ORF">Voc01_077650</name>
</gene>
<proteinExistence type="predicted"/>
<keyword evidence="2" id="KW-1185">Reference proteome</keyword>